<dbReference type="SUPFAM" id="SSF55486">
    <property type="entry name" value="Metalloproteases ('zincins'), catalytic domain"/>
    <property type="match status" value="1"/>
</dbReference>
<feature type="region of interest" description="Disordered" evidence="2">
    <location>
        <begin position="892"/>
        <end position="913"/>
    </location>
</feature>
<proteinExistence type="predicted"/>
<dbReference type="EMBL" id="WIVE01000017">
    <property type="protein sequence ID" value="MQX36330.1"/>
    <property type="molecule type" value="Genomic_DNA"/>
</dbReference>
<feature type="signal peptide" evidence="3">
    <location>
        <begin position="1"/>
        <end position="27"/>
    </location>
</feature>
<sequence>MTRPGLPLRLLARAAAALALLPGSLAAQDRDCPATRPPAEPVCSVAGMIQAVNPPRAGDAFGNLNPEAFAGGANADLMPGQASLSFSGAVAAGGAACARHLSAVRRGGTEGVPGLSPGMAEFLEGAMDSAVDVPVAAGGTRRAVFEVFSPNAIAFQGGSLHEPLTLRHDGVGGWPRNAGAHLVIALTDAGPGDLEAGGSYQARAVGADGDGDPMRLYTAWTGNTRWVPYGPPNSPQQARRQAEEKAICRSLRQTHLTMLDRIGIPLDATEGRLMRDWRCDMRRVAQAGTRTEIDGGTLTGTVTIERITETAVIGRFELSGPVDREWTSRVWRYGNETGLLAGVRIVERQTDPRTLRVNGRFAAPNMRRMGYAMSTREIAQAAASGSGNASGPTLELIEHTPARQASNVSWETPGLRLTFNRPLDPASLVPGAVRVETAYGDGAGGETMRRTDVALRLADAETIVVVPDAILRDGVRYRVTVPGGAAGPRGAEGATLPTDRVFTFETMVDLDDIQTVEGLPPFLRAREGIESNTFQVAIDAPLVRDKPAVIRTYVKWAPDPDIADGWEVTDFRAHVRARNADDPDGPPLAPELVNMRIKRPDTYTPREIRMAENTVNLFGWTPQYEEASAVRVEVEPARQCGTPRVFSAPEPLEWHPLERELRVGYVFAKVGPWRNAVPTTMMQEGRRVAREAERFARQQFPVQDVTVSYAGEVTVGPDLHDELAGRFPGLEADGLPDVLTGDDSRLCPDETWTEKQLRLFNIVVGDTRQAVRDHLLKAVHDGMAAGGMSADYDATVVFMPYEWIGLGGAANYDLGRDWDGSAPDFAFPTIAMSLVGPDSGKTPVHEMGTVTHELGHVFGLDHIPAASDAAATPGERCRVVKDTLNTRMDGIEGMRLDPDGRGALNKSSEEGNAEHKHALLPLMHPSGLPKAQQFITREHYLELLDAMGPMGAVPAR</sequence>
<evidence type="ECO:0000313" key="5">
    <source>
        <dbReference type="EMBL" id="MQX36330.1"/>
    </source>
</evidence>
<evidence type="ECO:0000256" key="1">
    <source>
        <dbReference type="ARBA" id="ARBA00022729"/>
    </source>
</evidence>
<name>A0A7X1ZFK6_9PROT</name>
<feature type="chain" id="PRO_5030709579" description="SbsA Ig-like domain-containing protein" evidence="3">
    <location>
        <begin position="28"/>
        <end position="956"/>
    </location>
</feature>
<evidence type="ECO:0000256" key="3">
    <source>
        <dbReference type="SAM" id="SignalP"/>
    </source>
</evidence>
<evidence type="ECO:0000259" key="4">
    <source>
        <dbReference type="Pfam" id="PF13205"/>
    </source>
</evidence>
<gene>
    <name evidence="5" type="ORF">GHC57_07340</name>
</gene>
<dbReference type="OrthoDB" id="7311515at2"/>
<dbReference type="InterPro" id="IPR032812">
    <property type="entry name" value="SbsA_Ig"/>
</dbReference>
<evidence type="ECO:0000313" key="6">
    <source>
        <dbReference type="Proteomes" id="UP000434582"/>
    </source>
</evidence>
<organism evidence="5 6">
    <name type="scientific">Roseospira navarrensis</name>
    <dbReference type="NCBI Taxonomy" id="140058"/>
    <lineage>
        <taxon>Bacteria</taxon>
        <taxon>Pseudomonadati</taxon>
        <taxon>Pseudomonadota</taxon>
        <taxon>Alphaproteobacteria</taxon>
        <taxon>Rhodospirillales</taxon>
        <taxon>Rhodospirillaceae</taxon>
        <taxon>Roseospira</taxon>
    </lineage>
</organism>
<feature type="domain" description="SbsA Ig-like" evidence="4">
    <location>
        <begin position="395"/>
        <end position="506"/>
    </location>
</feature>
<keyword evidence="1 3" id="KW-0732">Signal</keyword>
<protein>
    <recommendedName>
        <fullName evidence="4">SbsA Ig-like domain-containing protein</fullName>
    </recommendedName>
</protein>
<dbReference type="Pfam" id="PF13205">
    <property type="entry name" value="Big_5"/>
    <property type="match status" value="1"/>
</dbReference>
<reference evidence="5 6" key="1">
    <citation type="submission" date="2019-10" db="EMBL/GenBank/DDBJ databases">
        <title>Draft whole-genome sequence of the purple nonsulfur photosynthetic bacterium Roseospira navarrensis DSM 15114.</title>
        <authorList>
            <person name="Kyndt J.A."/>
            <person name="Meyer T.E."/>
        </authorList>
    </citation>
    <scope>NUCLEOTIDE SEQUENCE [LARGE SCALE GENOMIC DNA]</scope>
    <source>
        <strain evidence="5 6">DSM 15114</strain>
    </source>
</reference>
<dbReference type="Proteomes" id="UP000434582">
    <property type="component" value="Unassembled WGS sequence"/>
</dbReference>
<dbReference type="RefSeq" id="WP_153342731.1">
    <property type="nucleotide sequence ID" value="NZ_WIVE01000017.1"/>
</dbReference>
<keyword evidence="6" id="KW-1185">Reference proteome</keyword>
<comment type="caution">
    <text evidence="5">The sequence shown here is derived from an EMBL/GenBank/DDBJ whole genome shotgun (WGS) entry which is preliminary data.</text>
</comment>
<accession>A0A7X1ZFK6</accession>
<dbReference type="AlphaFoldDB" id="A0A7X1ZFK6"/>
<evidence type="ECO:0000256" key="2">
    <source>
        <dbReference type="SAM" id="MobiDB-lite"/>
    </source>
</evidence>